<feature type="compositionally biased region" description="Polar residues" evidence="8">
    <location>
        <begin position="110"/>
        <end position="127"/>
    </location>
</feature>
<reference evidence="10" key="1">
    <citation type="submission" date="2020-04" db="EMBL/GenBank/DDBJ databases">
        <authorList>
            <person name="Neveu A P."/>
        </authorList>
    </citation>
    <scope>NUCLEOTIDE SEQUENCE</scope>
    <source>
        <tissue evidence="10">Whole embryo</tissue>
    </source>
</reference>
<feature type="compositionally biased region" description="Low complexity" evidence="8">
    <location>
        <begin position="202"/>
        <end position="229"/>
    </location>
</feature>
<feature type="compositionally biased region" description="Low complexity" evidence="8">
    <location>
        <begin position="71"/>
        <end position="80"/>
    </location>
</feature>
<dbReference type="GO" id="GO:0003713">
    <property type="term" value="F:transcription coactivator activity"/>
    <property type="evidence" value="ECO:0007669"/>
    <property type="project" value="TreeGrafter"/>
</dbReference>
<feature type="domain" description="SS18 N-terminal" evidence="9">
    <location>
        <begin position="15"/>
        <end position="74"/>
    </location>
</feature>
<evidence type="ECO:0000256" key="6">
    <source>
        <dbReference type="ARBA" id="ARBA00023163"/>
    </source>
</evidence>
<comment type="subcellular location">
    <subcellularLocation>
        <location evidence="1">Nucleus</location>
    </subcellularLocation>
</comment>
<dbReference type="GO" id="GO:0045944">
    <property type="term" value="P:positive regulation of transcription by RNA polymerase II"/>
    <property type="evidence" value="ECO:0007669"/>
    <property type="project" value="TreeGrafter"/>
</dbReference>
<keyword evidence="7" id="KW-0539">Nucleus</keyword>
<organism evidence="10">
    <name type="scientific">Phallusia mammillata</name>
    <dbReference type="NCBI Taxonomy" id="59560"/>
    <lineage>
        <taxon>Eukaryota</taxon>
        <taxon>Metazoa</taxon>
        <taxon>Chordata</taxon>
        <taxon>Tunicata</taxon>
        <taxon>Ascidiacea</taxon>
        <taxon>Phlebobranchia</taxon>
        <taxon>Ascidiidae</taxon>
        <taxon>Phallusia</taxon>
    </lineage>
</organism>
<evidence type="ECO:0000313" key="10">
    <source>
        <dbReference type="EMBL" id="CAB3266602.1"/>
    </source>
</evidence>
<evidence type="ECO:0000256" key="1">
    <source>
        <dbReference type="ARBA" id="ARBA00004123"/>
    </source>
</evidence>
<keyword evidence="5" id="KW-0010">Activator</keyword>
<keyword evidence="4" id="KW-0805">Transcription regulation</keyword>
<evidence type="ECO:0000256" key="3">
    <source>
        <dbReference type="ARBA" id="ARBA00022737"/>
    </source>
</evidence>
<evidence type="ECO:0000256" key="7">
    <source>
        <dbReference type="ARBA" id="ARBA00023242"/>
    </source>
</evidence>
<keyword evidence="6" id="KW-0804">Transcription</keyword>
<feature type="compositionally biased region" description="Low complexity" evidence="8">
    <location>
        <begin position="236"/>
        <end position="262"/>
    </location>
</feature>
<feature type="region of interest" description="Disordered" evidence="8">
    <location>
        <begin position="110"/>
        <end position="262"/>
    </location>
</feature>
<sequence length="262" mass="28675">MSVAFVPQNVRNPKMPVNPETIQKLLDENSHLIQCISENQAKGKVQECAQYQQILHRNLVWLATVADSNQSGSQQSILSGGQPGSKDQMMPPLSSSAEMNPVALNATAGQQPVTSTQPNSYPQSYASSIPPVNMPGNQPQYTSHVQPSQQVKTSAVPTSGNDALPQQSSTAVQQSMEVPTPQYSLHQQPAMPTNNTYTTQTAPAYPKYPQQVPQQPVSSQPIPYGQMPQQAPPPQMSYQQQQPQQQPSYSQPPYNVYPSQHQ</sequence>
<dbReference type="PANTHER" id="PTHR23107">
    <property type="entry name" value="SYNOVIAL SARCOMA ASSOCIATED SS18 PROTEIN"/>
    <property type="match status" value="1"/>
</dbReference>
<keyword evidence="3" id="KW-0677">Repeat</keyword>
<dbReference type="EMBL" id="LR790740">
    <property type="protein sequence ID" value="CAB3266602.1"/>
    <property type="molecule type" value="mRNA"/>
</dbReference>
<evidence type="ECO:0000256" key="5">
    <source>
        <dbReference type="ARBA" id="ARBA00023159"/>
    </source>
</evidence>
<feature type="region of interest" description="Disordered" evidence="8">
    <location>
        <begin position="71"/>
        <end position="96"/>
    </location>
</feature>
<dbReference type="AlphaFoldDB" id="A0A6F9DT45"/>
<proteinExistence type="evidence at transcript level"/>
<dbReference type="PANTHER" id="PTHR23107:SF0">
    <property type="entry name" value="IP09280P"/>
    <property type="match status" value="1"/>
</dbReference>
<evidence type="ECO:0000256" key="8">
    <source>
        <dbReference type="SAM" id="MobiDB-lite"/>
    </source>
</evidence>
<dbReference type="InterPro" id="IPR007726">
    <property type="entry name" value="SS18_N"/>
</dbReference>
<evidence type="ECO:0000256" key="2">
    <source>
        <dbReference type="ARBA" id="ARBA00007945"/>
    </source>
</evidence>
<evidence type="ECO:0000259" key="9">
    <source>
        <dbReference type="Pfam" id="PF05030"/>
    </source>
</evidence>
<evidence type="ECO:0000256" key="4">
    <source>
        <dbReference type="ARBA" id="ARBA00023015"/>
    </source>
</evidence>
<dbReference type="Pfam" id="PF05030">
    <property type="entry name" value="SSXT"/>
    <property type="match status" value="1"/>
</dbReference>
<comment type="similarity">
    <text evidence="2">Belongs to the SS18 family.</text>
</comment>
<protein>
    <submittedName>
        <fullName evidence="10">Calcium-responsive transactivator-like</fullName>
    </submittedName>
</protein>
<accession>A0A6F9DT45</accession>
<dbReference type="GO" id="GO:0005654">
    <property type="term" value="C:nucleoplasm"/>
    <property type="evidence" value="ECO:0007669"/>
    <property type="project" value="UniProtKB-ARBA"/>
</dbReference>
<name>A0A6F9DT45_9ASCI</name>
<gene>
    <name evidence="10" type="primary">Ss18l1</name>
</gene>
<feature type="compositionally biased region" description="Polar residues" evidence="8">
    <location>
        <begin position="135"/>
        <end position="201"/>
    </location>
</feature>